<protein>
    <submittedName>
        <fullName evidence="1">Uncharacterized protein</fullName>
    </submittedName>
</protein>
<keyword evidence="2" id="KW-1185">Reference proteome</keyword>
<dbReference type="EMBL" id="BBLT01000002">
    <property type="protein sequence ID" value="GAL84307.1"/>
    <property type="molecule type" value="Genomic_DNA"/>
</dbReference>
<name>A0A098LD29_9BACT</name>
<dbReference type="STRING" id="153721.MYP_1535"/>
<organism evidence="1 2">
    <name type="scientific">Sporocytophaga myxococcoides</name>
    <dbReference type="NCBI Taxonomy" id="153721"/>
    <lineage>
        <taxon>Bacteria</taxon>
        <taxon>Pseudomonadati</taxon>
        <taxon>Bacteroidota</taxon>
        <taxon>Cytophagia</taxon>
        <taxon>Cytophagales</taxon>
        <taxon>Cytophagaceae</taxon>
        <taxon>Sporocytophaga</taxon>
    </lineage>
</organism>
<gene>
    <name evidence="1" type="ORF">MYP_1535</name>
</gene>
<dbReference type="Proteomes" id="UP000030185">
    <property type="component" value="Unassembled WGS sequence"/>
</dbReference>
<dbReference type="eggNOG" id="ENOG5032Z1A">
    <property type="taxonomic scope" value="Bacteria"/>
</dbReference>
<dbReference type="AlphaFoldDB" id="A0A098LD29"/>
<dbReference type="OrthoDB" id="4827574at2"/>
<accession>A0A098LD29</accession>
<sequence length="417" mass="48051">MGLGFSIKGKVNGTTDSESILQIIADYTEAESKGIFATFLEIDLEEDTLYLSFHPCEEPVSLFFEEGILFCSAKTNSVGPGYHAYLIEFFEKAGKDLSIDWVWNETTDDESFGDETGYQENKDFPALQECMAEWLQMLSTIFLKDDQKGYLVSLPANTPRVAHKDFFVASSLGFWTRNWFEELQNKDLTELEKYGKQFFIWWDKEPDARFLVRTGVALLNADCGWHAPLDDDEMMLYEIIDKCFEEAKKLNPDVIVPEKDWEYIKAYLEGEEDVEIPESPLGFRKNAVTYDIAGDWKITVPGFFYSGLDEETEVFWFGDKTVRNTVYSFDSETTPEEMLASLLSEEDYPSAEKILYDDGKIKGHGYVYYYINAEEEAEYWLLQGVKVEEGSFIFTTICFASLDEKDWAVEVWNSITH</sequence>
<comment type="caution">
    <text evidence="1">The sequence shown here is derived from an EMBL/GenBank/DDBJ whole genome shotgun (WGS) entry which is preliminary data.</text>
</comment>
<evidence type="ECO:0000313" key="1">
    <source>
        <dbReference type="EMBL" id="GAL84307.1"/>
    </source>
</evidence>
<proteinExistence type="predicted"/>
<dbReference type="RefSeq" id="WP_045460646.1">
    <property type="nucleotide sequence ID" value="NZ_BBLT01000002.1"/>
</dbReference>
<evidence type="ECO:0000313" key="2">
    <source>
        <dbReference type="Proteomes" id="UP000030185"/>
    </source>
</evidence>
<reference evidence="1 2" key="1">
    <citation type="submission" date="2014-09" db="EMBL/GenBank/DDBJ databases">
        <title>Sporocytophaga myxococcoides PG-01 genome sequencing.</title>
        <authorList>
            <person name="Liu L."/>
            <person name="Gao P.J."/>
            <person name="Chen G.J."/>
            <person name="Wang L.S."/>
        </authorList>
    </citation>
    <scope>NUCLEOTIDE SEQUENCE [LARGE SCALE GENOMIC DNA]</scope>
    <source>
        <strain evidence="1 2">PG-01</strain>
    </source>
</reference>